<comment type="caution">
    <text evidence="2">The sequence shown here is derived from an EMBL/GenBank/DDBJ whole genome shotgun (WGS) entry which is preliminary data.</text>
</comment>
<dbReference type="AlphaFoldDB" id="A0A232LWI6"/>
<gene>
    <name evidence="2" type="ORF">Egran_03794</name>
</gene>
<name>A0A232LWI6_9EURO</name>
<evidence type="ECO:0000313" key="2">
    <source>
        <dbReference type="EMBL" id="OXV08444.1"/>
    </source>
</evidence>
<protein>
    <submittedName>
        <fullName evidence="2">Uncharacterized protein</fullName>
    </submittedName>
</protein>
<feature type="region of interest" description="Disordered" evidence="1">
    <location>
        <begin position="1"/>
        <end position="41"/>
    </location>
</feature>
<dbReference type="OrthoDB" id="3919880at2759"/>
<reference evidence="2 3" key="1">
    <citation type="journal article" date="2015" name="Environ. Microbiol.">
        <title>Metagenome sequence of Elaphomyces granulatus from sporocarp tissue reveals Ascomycota ectomycorrhizal fingerprints of genome expansion and a Proteobacteria-rich microbiome.</title>
        <authorList>
            <person name="Quandt C.A."/>
            <person name="Kohler A."/>
            <person name="Hesse C.N."/>
            <person name="Sharpton T.J."/>
            <person name="Martin F."/>
            <person name="Spatafora J.W."/>
        </authorList>
    </citation>
    <scope>NUCLEOTIDE SEQUENCE [LARGE SCALE GENOMIC DNA]</scope>
    <source>
        <strain evidence="2 3">OSC145934</strain>
    </source>
</reference>
<keyword evidence="3" id="KW-1185">Reference proteome</keyword>
<proteinExistence type="predicted"/>
<evidence type="ECO:0000313" key="3">
    <source>
        <dbReference type="Proteomes" id="UP000243515"/>
    </source>
</evidence>
<dbReference type="EMBL" id="NPHW01004100">
    <property type="protein sequence ID" value="OXV08444.1"/>
    <property type="molecule type" value="Genomic_DNA"/>
</dbReference>
<dbReference type="Proteomes" id="UP000243515">
    <property type="component" value="Unassembled WGS sequence"/>
</dbReference>
<organism evidence="2 3">
    <name type="scientific">Elaphomyces granulatus</name>
    <dbReference type="NCBI Taxonomy" id="519963"/>
    <lineage>
        <taxon>Eukaryota</taxon>
        <taxon>Fungi</taxon>
        <taxon>Dikarya</taxon>
        <taxon>Ascomycota</taxon>
        <taxon>Pezizomycotina</taxon>
        <taxon>Eurotiomycetes</taxon>
        <taxon>Eurotiomycetidae</taxon>
        <taxon>Eurotiales</taxon>
        <taxon>Elaphomycetaceae</taxon>
        <taxon>Elaphomyces</taxon>
    </lineage>
</organism>
<evidence type="ECO:0000256" key="1">
    <source>
        <dbReference type="SAM" id="MobiDB-lite"/>
    </source>
</evidence>
<sequence length="284" mass="31045">MPKRPASADPDPIHNGDAGDTDADADVGSARPRKQRVTDTAKQTAYIKGLDTDERVTMILRDLREKHRWSIKDFLYHMVTAKKSTPNTLSTAVRASRLAEAIEQEEVTEALLKASKDFCTVGTSGLVRRIQKEVQRLGSKVLGEFDPDTSATDPDISSFSERIPEVAPELSILLTNLLTPTRFTRTPPTKDYSGPLAMICLILTYTAAPRKYNNLATSLGIYMLAHGTKRRVISVLAGLGIIPSYSTVNKAMRKLADIGKATSVPPADQGESADESESSNRLMK</sequence>
<accession>A0A232LWI6</accession>
<feature type="region of interest" description="Disordered" evidence="1">
    <location>
        <begin position="261"/>
        <end position="284"/>
    </location>
</feature>